<sequence>MSLLRPDRGVVDGGELSEAVRLLHRSAVCPAPSTYALLLQECVNRKDAKLGKRIHARMVSTGYRCGDYIATKLLIFYPKIGELCVARSLFEGMPRRGVVAWNALISGCTRGRLEARAVEMFGSDAGGEPAAGPVHSGPVVAGNVFANSALVDMYLKCSSAEDARRAFAAAPVKNVTLWTAVISGHGQHGHVREALSLFGQMTLDGFGPNDVTFLALLSACAHGGLVDEGLRYFSSMPSDYGLTPKAEHYAAVVDMLARVGRLHDAI</sequence>
<name>A0ACD5ZF09_AVESA</name>
<reference evidence="1" key="1">
    <citation type="submission" date="2021-05" db="EMBL/GenBank/DDBJ databases">
        <authorList>
            <person name="Scholz U."/>
            <person name="Mascher M."/>
            <person name="Fiebig A."/>
        </authorList>
    </citation>
    <scope>NUCLEOTIDE SEQUENCE [LARGE SCALE GENOMIC DNA]</scope>
</reference>
<organism evidence="1 2">
    <name type="scientific">Avena sativa</name>
    <name type="common">Oat</name>
    <dbReference type="NCBI Taxonomy" id="4498"/>
    <lineage>
        <taxon>Eukaryota</taxon>
        <taxon>Viridiplantae</taxon>
        <taxon>Streptophyta</taxon>
        <taxon>Embryophyta</taxon>
        <taxon>Tracheophyta</taxon>
        <taxon>Spermatophyta</taxon>
        <taxon>Magnoliopsida</taxon>
        <taxon>Liliopsida</taxon>
        <taxon>Poales</taxon>
        <taxon>Poaceae</taxon>
        <taxon>BOP clade</taxon>
        <taxon>Pooideae</taxon>
        <taxon>Poodae</taxon>
        <taxon>Poeae</taxon>
        <taxon>Poeae Chloroplast Group 1 (Aveneae type)</taxon>
        <taxon>Aveninae</taxon>
        <taxon>Avena</taxon>
    </lineage>
</organism>
<dbReference type="EnsemblPlants" id="AVESA.00010b.r2.6CG1137690.1">
    <property type="protein sequence ID" value="AVESA.00010b.r2.6CG1137690.1.CDS"/>
    <property type="gene ID" value="AVESA.00010b.r2.6CG1137690"/>
</dbReference>
<protein>
    <submittedName>
        <fullName evidence="1">Uncharacterized protein</fullName>
    </submittedName>
</protein>
<proteinExistence type="predicted"/>
<reference evidence="1" key="2">
    <citation type="submission" date="2025-09" db="UniProtKB">
        <authorList>
            <consortium name="EnsemblPlants"/>
        </authorList>
    </citation>
    <scope>IDENTIFICATION</scope>
</reference>
<keyword evidence="2" id="KW-1185">Reference proteome</keyword>
<evidence type="ECO:0000313" key="1">
    <source>
        <dbReference type="EnsemblPlants" id="AVESA.00010b.r2.6CG1137690.1.CDS"/>
    </source>
</evidence>
<accession>A0ACD5ZF09</accession>
<evidence type="ECO:0000313" key="2">
    <source>
        <dbReference type="Proteomes" id="UP001732700"/>
    </source>
</evidence>
<dbReference type="Proteomes" id="UP001732700">
    <property type="component" value="Chromosome 6C"/>
</dbReference>